<comment type="caution">
    <text evidence="1">The sequence shown here is derived from an EMBL/GenBank/DDBJ whole genome shotgun (WGS) entry which is preliminary data.</text>
</comment>
<dbReference type="EMBL" id="CM023475">
    <property type="protein sequence ID" value="KAH7946269.1"/>
    <property type="molecule type" value="Genomic_DNA"/>
</dbReference>
<evidence type="ECO:0000313" key="1">
    <source>
        <dbReference type="EMBL" id="KAH7946269.1"/>
    </source>
</evidence>
<proteinExistence type="predicted"/>
<evidence type="ECO:0000313" key="2">
    <source>
        <dbReference type="Proteomes" id="UP000821865"/>
    </source>
</evidence>
<sequence>MRPTQVIDWDSFRTHRKEQATPPVITDIKAWTAEIVKQVTDATQTVEVEDTVPHCDRYYAHLWERKKSLEALLATRKWDRDIRRRLARAHTNIENYAIELTRQSWHNICDQMNKTPNARNTWNLLRHLMNPAGGDLRARQQLERIFHQYPGTPDELKQELINTYIRPEPATTLPPYQGSANPGLDAPISLAEEYRQNLRIPPIPKRMHPEHHAERRADRARQFEKRFSGRPDVTYTDASYHPSKPAMVAAALAPHRSWYTACSIRNAETVTAAEEVAIALALADPITKVVISDSQQAIRNYDAGRISRPASHILHSTPPSSTSRLLLWAPAHESLRGNVQVHTLARDLSCRAECRIHRPDSPDTTISRDSLLTTYTDILQYYRLGRCIYPPAHRDLTRREAVQWRKLQTGSFPHPLLYSKIFPQQITPRCKHCSAPATLIHMAWTCTHDNTDKTNTPESWESLLRSSEPADQRRLIQRAVEAAESQGIPADLL</sequence>
<protein>
    <submittedName>
        <fullName evidence="1">Uncharacterized protein</fullName>
    </submittedName>
</protein>
<gene>
    <name evidence="1" type="ORF">HPB49_022455</name>
</gene>
<keyword evidence="2" id="KW-1185">Reference proteome</keyword>
<organism evidence="1 2">
    <name type="scientific">Dermacentor silvarum</name>
    <name type="common">Tick</name>
    <dbReference type="NCBI Taxonomy" id="543639"/>
    <lineage>
        <taxon>Eukaryota</taxon>
        <taxon>Metazoa</taxon>
        <taxon>Ecdysozoa</taxon>
        <taxon>Arthropoda</taxon>
        <taxon>Chelicerata</taxon>
        <taxon>Arachnida</taxon>
        <taxon>Acari</taxon>
        <taxon>Parasitiformes</taxon>
        <taxon>Ixodida</taxon>
        <taxon>Ixodoidea</taxon>
        <taxon>Ixodidae</taxon>
        <taxon>Rhipicephalinae</taxon>
        <taxon>Dermacentor</taxon>
    </lineage>
</organism>
<dbReference type="Proteomes" id="UP000821865">
    <property type="component" value="Chromosome 6"/>
</dbReference>
<accession>A0ACB8CN56</accession>
<reference evidence="1" key="1">
    <citation type="submission" date="2020-05" db="EMBL/GenBank/DDBJ databases">
        <title>Large-scale comparative analyses of tick genomes elucidate their genetic diversity and vector capacities.</title>
        <authorList>
            <person name="Jia N."/>
            <person name="Wang J."/>
            <person name="Shi W."/>
            <person name="Du L."/>
            <person name="Sun Y."/>
            <person name="Zhan W."/>
            <person name="Jiang J."/>
            <person name="Wang Q."/>
            <person name="Zhang B."/>
            <person name="Ji P."/>
            <person name="Sakyi L.B."/>
            <person name="Cui X."/>
            <person name="Yuan T."/>
            <person name="Jiang B."/>
            <person name="Yang W."/>
            <person name="Lam T.T.-Y."/>
            <person name="Chang Q."/>
            <person name="Ding S."/>
            <person name="Wang X."/>
            <person name="Zhu J."/>
            <person name="Ruan X."/>
            <person name="Zhao L."/>
            <person name="Wei J."/>
            <person name="Que T."/>
            <person name="Du C."/>
            <person name="Cheng J."/>
            <person name="Dai P."/>
            <person name="Han X."/>
            <person name="Huang E."/>
            <person name="Gao Y."/>
            <person name="Liu J."/>
            <person name="Shao H."/>
            <person name="Ye R."/>
            <person name="Li L."/>
            <person name="Wei W."/>
            <person name="Wang X."/>
            <person name="Wang C."/>
            <person name="Yang T."/>
            <person name="Huo Q."/>
            <person name="Li W."/>
            <person name="Guo W."/>
            <person name="Chen H."/>
            <person name="Zhou L."/>
            <person name="Ni X."/>
            <person name="Tian J."/>
            <person name="Zhou Y."/>
            <person name="Sheng Y."/>
            <person name="Liu T."/>
            <person name="Pan Y."/>
            <person name="Xia L."/>
            <person name="Li J."/>
            <person name="Zhao F."/>
            <person name="Cao W."/>
        </authorList>
    </citation>
    <scope>NUCLEOTIDE SEQUENCE</scope>
    <source>
        <strain evidence="1">Dsil-2018</strain>
    </source>
</reference>
<name>A0ACB8CN56_DERSI</name>